<dbReference type="AlphaFoldDB" id="A0A849XVG1"/>
<dbReference type="HAMAP" id="MF_01393">
    <property type="entry name" value="ATP_synth_a_bact"/>
    <property type="match status" value="1"/>
</dbReference>
<comment type="subcellular location">
    <subcellularLocation>
        <location evidence="11 12">Cell membrane</location>
        <topology evidence="11 12">Multi-pass membrane protein</topology>
    </subcellularLocation>
    <subcellularLocation>
        <location evidence="1">Membrane</location>
        <topology evidence="1">Multi-pass membrane protein</topology>
    </subcellularLocation>
</comment>
<keyword evidence="4 11" id="KW-0138">CF(0)</keyword>
<dbReference type="PRINTS" id="PR00123">
    <property type="entry name" value="ATPASEA"/>
</dbReference>
<dbReference type="GO" id="GO:0046933">
    <property type="term" value="F:proton-transporting ATP synthase activity, rotational mechanism"/>
    <property type="evidence" value="ECO:0007669"/>
    <property type="project" value="UniProtKB-UniRule"/>
</dbReference>
<dbReference type="GO" id="GO:0042777">
    <property type="term" value="P:proton motive force-driven plasma membrane ATP synthesis"/>
    <property type="evidence" value="ECO:0007669"/>
    <property type="project" value="TreeGrafter"/>
</dbReference>
<dbReference type="InterPro" id="IPR045082">
    <property type="entry name" value="ATP_syn_F0_a_bact/chloroplast"/>
</dbReference>
<dbReference type="GO" id="GO:0005886">
    <property type="term" value="C:plasma membrane"/>
    <property type="evidence" value="ECO:0007669"/>
    <property type="project" value="UniProtKB-SubCell"/>
</dbReference>
<feature type="transmembrane region" description="Helical" evidence="11">
    <location>
        <begin position="209"/>
        <end position="231"/>
    </location>
</feature>
<dbReference type="InterPro" id="IPR035908">
    <property type="entry name" value="F0_ATP_A_sf"/>
</dbReference>
<evidence type="ECO:0000256" key="3">
    <source>
        <dbReference type="ARBA" id="ARBA00022448"/>
    </source>
</evidence>
<keyword evidence="6 11" id="KW-0375">Hydrogen ion transport</keyword>
<evidence type="ECO:0000256" key="12">
    <source>
        <dbReference type="RuleBase" id="RU000483"/>
    </source>
</evidence>
<feature type="transmembrane region" description="Helical" evidence="11">
    <location>
        <begin position="155"/>
        <end position="172"/>
    </location>
</feature>
<dbReference type="InterPro" id="IPR000568">
    <property type="entry name" value="ATP_synth_F0_asu"/>
</dbReference>
<feature type="transmembrane region" description="Helical" evidence="11">
    <location>
        <begin position="124"/>
        <end position="143"/>
    </location>
</feature>
<dbReference type="Pfam" id="PF00119">
    <property type="entry name" value="ATP-synt_A"/>
    <property type="match status" value="1"/>
</dbReference>
<keyword evidence="8 11" id="KW-0406">Ion transport</keyword>
<comment type="function">
    <text evidence="11 12">Key component of the proton channel; it plays a direct role in the translocation of protons across the membrane.</text>
</comment>
<evidence type="ECO:0000256" key="6">
    <source>
        <dbReference type="ARBA" id="ARBA00022781"/>
    </source>
</evidence>
<reference evidence="13 14" key="1">
    <citation type="submission" date="2020-04" db="EMBL/GenBank/DDBJ databases">
        <authorList>
            <person name="Pieper L."/>
        </authorList>
    </citation>
    <scope>NUCLEOTIDE SEQUENCE [LARGE SCALE GENOMIC DNA]</scope>
    <source>
        <strain evidence="13 14">F22</strain>
    </source>
</reference>
<dbReference type="NCBIfam" id="NF004486">
    <property type="entry name" value="PRK05815.3-4"/>
    <property type="match status" value="1"/>
</dbReference>
<dbReference type="CDD" id="cd00310">
    <property type="entry name" value="ATP-synt_Fo_a_6"/>
    <property type="match status" value="1"/>
</dbReference>
<feature type="transmembrane region" description="Helical" evidence="11">
    <location>
        <begin position="95"/>
        <end position="117"/>
    </location>
</feature>
<evidence type="ECO:0000256" key="4">
    <source>
        <dbReference type="ARBA" id="ARBA00022547"/>
    </source>
</evidence>
<evidence type="ECO:0000313" key="13">
    <source>
        <dbReference type="EMBL" id="NUN85295.1"/>
    </source>
</evidence>
<evidence type="ECO:0000256" key="2">
    <source>
        <dbReference type="ARBA" id="ARBA00006810"/>
    </source>
</evidence>
<feature type="transmembrane region" description="Helical" evidence="11">
    <location>
        <begin position="181"/>
        <end position="203"/>
    </location>
</feature>
<evidence type="ECO:0000256" key="11">
    <source>
        <dbReference type="HAMAP-Rule" id="MF_01393"/>
    </source>
</evidence>
<keyword evidence="10 11" id="KW-0066">ATP synthesis</keyword>
<accession>A0A849XVG1</accession>
<organism evidence="13 14">
    <name type="scientific">Coprococcus comes</name>
    <dbReference type="NCBI Taxonomy" id="410072"/>
    <lineage>
        <taxon>Bacteria</taxon>
        <taxon>Bacillati</taxon>
        <taxon>Bacillota</taxon>
        <taxon>Clostridia</taxon>
        <taxon>Lachnospirales</taxon>
        <taxon>Lachnospiraceae</taxon>
        <taxon>Coprococcus</taxon>
    </lineage>
</organism>
<keyword evidence="11" id="KW-1003">Cell membrane</keyword>
<evidence type="ECO:0000256" key="1">
    <source>
        <dbReference type="ARBA" id="ARBA00004141"/>
    </source>
</evidence>
<dbReference type="PANTHER" id="PTHR42823">
    <property type="entry name" value="ATP SYNTHASE SUBUNIT A, CHLOROPLASTIC"/>
    <property type="match status" value="1"/>
</dbReference>
<sequence length="236" mass="26348">MKRKGGSDTEHLTETLLEELNCETVFTIPIFGGIPVKESVVVTWIIMAVIVGLCIIFVRSLSVEKPGKVQLLLESAIGKGLDFFEDIMGKENRKYIPYLITVLIYIGIANIIGLFGFKSPTKDLNVTAALAIMSMCLIEFSGIRKNGFKHWAAHFAKPVPFVAPIMVLEIVIRPLSLCMRLFGNVLGAFVIMELLKAVAPVLIPIPFSFYFDIFDGFLQAYVFVFLTALFMNEEQE</sequence>
<proteinExistence type="inferred from homology"/>
<gene>
    <name evidence="11" type="primary">atpB</name>
    <name evidence="13" type="ORF">HUU93_01525</name>
</gene>
<dbReference type="Proteomes" id="UP000554488">
    <property type="component" value="Unassembled WGS sequence"/>
</dbReference>
<dbReference type="Gene3D" id="1.20.120.220">
    <property type="entry name" value="ATP synthase, F0 complex, subunit A"/>
    <property type="match status" value="1"/>
</dbReference>
<dbReference type="NCBIfam" id="TIGR01131">
    <property type="entry name" value="ATP_synt_6_or_A"/>
    <property type="match status" value="1"/>
</dbReference>
<keyword evidence="9 11" id="KW-0472">Membrane</keyword>
<evidence type="ECO:0000256" key="10">
    <source>
        <dbReference type="ARBA" id="ARBA00023310"/>
    </source>
</evidence>
<name>A0A849XVG1_9FIRM</name>
<evidence type="ECO:0000256" key="7">
    <source>
        <dbReference type="ARBA" id="ARBA00022989"/>
    </source>
</evidence>
<keyword evidence="3 11" id="KW-0813">Transport</keyword>
<evidence type="ECO:0000256" key="9">
    <source>
        <dbReference type="ARBA" id="ARBA00023136"/>
    </source>
</evidence>
<feature type="transmembrane region" description="Helical" evidence="11">
    <location>
        <begin position="40"/>
        <end position="58"/>
    </location>
</feature>
<dbReference type="PANTHER" id="PTHR42823:SF3">
    <property type="entry name" value="ATP SYNTHASE SUBUNIT A, CHLOROPLASTIC"/>
    <property type="match status" value="1"/>
</dbReference>
<dbReference type="GO" id="GO:0045259">
    <property type="term" value="C:proton-transporting ATP synthase complex"/>
    <property type="evidence" value="ECO:0007669"/>
    <property type="project" value="UniProtKB-KW"/>
</dbReference>
<protein>
    <recommendedName>
        <fullName evidence="11 12">ATP synthase subunit a</fullName>
    </recommendedName>
    <alternativeName>
        <fullName evidence="11">ATP synthase F0 sector subunit a</fullName>
    </alternativeName>
    <alternativeName>
        <fullName evidence="11">F-ATPase subunit 6</fullName>
    </alternativeName>
</protein>
<comment type="caution">
    <text evidence="13">The sequence shown here is derived from an EMBL/GenBank/DDBJ whole genome shotgun (WGS) entry which is preliminary data.</text>
</comment>
<evidence type="ECO:0000313" key="14">
    <source>
        <dbReference type="Proteomes" id="UP000554488"/>
    </source>
</evidence>
<keyword evidence="5 11" id="KW-0812">Transmembrane</keyword>
<reference evidence="13 14" key="2">
    <citation type="submission" date="2020-07" db="EMBL/GenBank/DDBJ databases">
        <title>Bacterial metabolism rescues the inhibition of intestinal drug absorption by food and drug additives.</title>
        <authorList>
            <person name="Zou L."/>
            <person name="Spanogiannopoulos P."/>
            <person name="Chien H.-C."/>
            <person name="Pieper L.M."/>
            <person name="Cai W."/>
            <person name="Khuri N."/>
            <person name="Pottel J."/>
            <person name="Vora B."/>
            <person name="Ni Z."/>
            <person name="Tsakalozou E."/>
            <person name="Zhang W."/>
            <person name="Shoichet B.K."/>
            <person name="Giacomini K.M."/>
            <person name="Turnbaugh P.J."/>
        </authorList>
    </citation>
    <scope>NUCLEOTIDE SEQUENCE [LARGE SCALE GENOMIC DNA]</scope>
    <source>
        <strain evidence="13 14">F22</strain>
    </source>
</reference>
<dbReference type="SUPFAM" id="SSF81336">
    <property type="entry name" value="F1F0 ATP synthase subunit A"/>
    <property type="match status" value="1"/>
</dbReference>
<evidence type="ECO:0000256" key="5">
    <source>
        <dbReference type="ARBA" id="ARBA00022692"/>
    </source>
</evidence>
<evidence type="ECO:0000256" key="8">
    <source>
        <dbReference type="ARBA" id="ARBA00023065"/>
    </source>
</evidence>
<keyword evidence="7 11" id="KW-1133">Transmembrane helix</keyword>
<comment type="similarity">
    <text evidence="2 11 12">Belongs to the ATPase A chain family.</text>
</comment>
<dbReference type="EMBL" id="JABWDC010000003">
    <property type="protein sequence ID" value="NUN85295.1"/>
    <property type="molecule type" value="Genomic_DNA"/>
</dbReference>